<feature type="compositionally biased region" description="Basic and acidic residues" evidence="1">
    <location>
        <begin position="182"/>
        <end position="207"/>
    </location>
</feature>
<feature type="signal peptide" evidence="2">
    <location>
        <begin position="1"/>
        <end position="19"/>
    </location>
</feature>
<proteinExistence type="predicted"/>
<feature type="region of interest" description="Disordered" evidence="1">
    <location>
        <begin position="92"/>
        <end position="220"/>
    </location>
</feature>
<feature type="compositionally biased region" description="Basic and acidic residues" evidence="1">
    <location>
        <begin position="92"/>
        <end position="144"/>
    </location>
</feature>
<organism evidence="3 4">
    <name type="scientific">Polaromonas aquatica</name>
    <dbReference type="NCBI Taxonomy" id="332657"/>
    <lineage>
        <taxon>Bacteria</taxon>
        <taxon>Pseudomonadati</taxon>
        <taxon>Pseudomonadota</taxon>
        <taxon>Betaproteobacteria</taxon>
        <taxon>Burkholderiales</taxon>
        <taxon>Comamonadaceae</taxon>
        <taxon>Polaromonas</taxon>
    </lineage>
</organism>
<keyword evidence="2" id="KW-0732">Signal</keyword>
<evidence type="ECO:0000313" key="3">
    <source>
        <dbReference type="EMBL" id="MFC6282920.1"/>
    </source>
</evidence>
<accession>A0ABW1U172</accession>
<keyword evidence="4" id="KW-1185">Reference proteome</keyword>
<comment type="caution">
    <text evidence="3">The sequence shown here is derived from an EMBL/GenBank/DDBJ whole genome shotgun (WGS) entry which is preliminary data.</text>
</comment>
<evidence type="ECO:0000256" key="1">
    <source>
        <dbReference type="SAM" id="MobiDB-lite"/>
    </source>
</evidence>
<evidence type="ECO:0000256" key="2">
    <source>
        <dbReference type="SAM" id="SignalP"/>
    </source>
</evidence>
<dbReference type="EMBL" id="JBHSRS010000081">
    <property type="protein sequence ID" value="MFC6282920.1"/>
    <property type="molecule type" value="Genomic_DNA"/>
</dbReference>
<reference evidence="4" key="1">
    <citation type="journal article" date="2019" name="Int. J. Syst. Evol. Microbiol.">
        <title>The Global Catalogue of Microorganisms (GCM) 10K type strain sequencing project: providing services to taxonomists for standard genome sequencing and annotation.</title>
        <authorList>
            <consortium name="The Broad Institute Genomics Platform"/>
            <consortium name="The Broad Institute Genome Sequencing Center for Infectious Disease"/>
            <person name="Wu L."/>
            <person name="Ma J."/>
        </authorList>
    </citation>
    <scope>NUCLEOTIDE SEQUENCE [LARGE SCALE GENOMIC DNA]</scope>
    <source>
        <strain evidence="4">CCUG 39402</strain>
    </source>
</reference>
<sequence length="220" mass="24723">MNKLIVLLLWAAWGFAVQAQTAAAVAPSATAMQATPDAERLRISVERARLESKYAAESAACYKKFLVNNCLDKIKIVHQEALADLRRQETSLDADDRRARGAEQMRKTEEKMSPEKQQEAADKRASSLKDHESRLERERQKNADRATAQSNEKSNVDAAANRVKSNQEKAGERSTKQAAAAEEARKFNEKQEKAKERQAQHERDRLNQTKPPAKSLPTPE</sequence>
<dbReference type="Proteomes" id="UP001596270">
    <property type="component" value="Unassembled WGS sequence"/>
</dbReference>
<name>A0ABW1U172_9BURK</name>
<feature type="compositionally biased region" description="Basic and acidic residues" evidence="1">
    <location>
        <begin position="165"/>
        <end position="175"/>
    </location>
</feature>
<gene>
    <name evidence="3" type="ORF">ACFQND_16985</name>
</gene>
<evidence type="ECO:0000313" key="4">
    <source>
        <dbReference type="Proteomes" id="UP001596270"/>
    </source>
</evidence>
<feature type="chain" id="PRO_5045653823" description="Colicin import membrane protein" evidence="2">
    <location>
        <begin position="20"/>
        <end position="220"/>
    </location>
</feature>
<evidence type="ECO:0008006" key="5">
    <source>
        <dbReference type="Google" id="ProtNLM"/>
    </source>
</evidence>
<dbReference type="RefSeq" id="WP_371435319.1">
    <property type="nucleotide sequence ID" value="NZ_JBHSRS010000081.1"/>
</dbReference>
<protein>
    <recommendedName>
        <fullName evidence="5">Colicin import membrane protein</fullName>
    </recommendedName>
</protein>